<organism evidence="1 2">
    <name type="scientific">Paramuricea clavata</name>
    <name type="common">Red gorgonian</name>
    <name type="synonym">Violescent sea-whip</name>
    <dbReference type="NCBI Taxonomy" id="317549"/>
    <lineage>
        <taxon>Eukaryota</taxon>
        <taxon>Metazoa</taxon>
        <taxon>Cnidaria</taxon>
        <taxon>Anthozoa</taxon>
        <taxon>Octocorallia</taxon>
        <taxon>Malacalcyonacea</taxon>
        <taxon>Plexauridae</taxon>
        <taxon>Paramuricea</taxon>
    </lineage>
</organism>
<dbReference type="Proteomes" id="UP001152795">
    <property type="component" value="Unassembled WGS sequence"/>
</dbReference>
<sequence>MVDMEINRSNPEKEVDIEEKFTDIATGQYAIQSKARSESCVGKHLRSSLQTCKARNNLDKLEGLPKCTKSKSLGKTLNGLIYILNQLLVQSKHSINAIGFISFKDAYGLYCGFFDSAPEEALFRDHLLHEDHGLCVIITVVFGKRYILLKNEEVSVQDFS</sequence>
<keyword evidence="2" id="KW-1185">Reference proteome</keyword>
<gene>
    <name evidence="1" type="ORF">PACLA_8A062972</name>
</gene>
<dbReference type="AlphaFoldDB" id="A0A7D9IAA1"/>
<dbReference type="EMBL" id="CACRXK020005211">
    <property type="protein sequence ID" value="CAB4005467.1"/>
    <property type="molecule type" value="Genomic_DNA"/>
</dbReference>
<evidence type="ECO:0000313" key="1">
    <source>
        <dbReference type="EMBL" id="CAB4005467.1"/>
    </source>
</evidence>
<reference evidence="1" key="1">
    <citation type="submission" date="2020-04" db="EMBL/GenBank/DDBJ databases">
        <authorList>
            <person name="Alioto T."/>
            <person name="Alioto T."/>
            <person name="Gomez Garrido J."/>
        </authorList>
    </citation>
    <scope>NUCLEOTIDE SEQUENCE</scope>
    <source>
        <strain evidence="1">A484AB</strain>
    </source>
</reference>
<comment type="caution">
    <text evidence="1">The sequence shown here is derived from an EMBL/GenBank/DDBJ whole genome shotgun (WGS) entry which is preliminary data.</text>
</comment>
<name>A0A7D9IAA1_PARCT</name>
<proteinExistence type="predicted"/>
<protein>
    <submittedName>
        <fullName evidence="1">RNA-directed DNA polymerase from transposon X-element</fullName>
    </submittedName>
</protein>
<evidence type="ECO:0000313" key="2">
    <source>
        <dbReference type="Proteomes" id="UP001152795"/>
    </source>
</evidence>
<accession>A0A7D9IAA1</accession>
<keyword evidence="1" id="KW-0808">Transferase</keyword>
<keyword evidence="1" id="KW-0548">Nucleotidyltransferase</keyword>
<keyword evidence="1" id="KW-0695">RNA-directed DNA polymerase</keyword>
<dbReference type="GO" id="GO:0003964">
    <property type="term" value="F:RNA-directed DNA polymerase activity"/>
    <property type="evidence" value="ECO:0007669"/>
    <property type="project" value="UniProtKB-KW"/>
</dbReference>